<dbReference type="EMBL" id="OX597816">
    <property type="protein sequence ID" value="CAI9719418.1"/>
    <property type="molecule type" value="Genomic_DNA"/>
</dbReference>
<proteinExistence type="predicted"/>
<evidence type="ECO:0000313" key="3">
    <source>
        <dbReference type="Proteomes" id="UP001162480"/>
    </source>
</evidence>
<feature type="compositionally biased region" description="Polar residues" evidence="1">
    <location>
        <begin position="17"/>
        <end position="28"/>
    </location>
</feature>
<evidence type="ECO:0000256" key="1">
    <source>
        <dbReference type="SAM" id="MobiDB-lite"/>
    </source>
</evidence>
<keyword evidence="3" id="KW-1185">Reference proteome</keyword>
<accession>A0AA36ANK8</accession>
<feature type="region of interest" description="Disordered" evidence="1">
    <location>
        <begin position="1"/>
        <end position="28"/>
    </location>
</feature>
<organism evidence="2 3">
    <name type="scientific">Octopus vulgaris</name>
    <name type="common">Common octopus</name>
    <dbReference type="NCBI Taxonomy" id="6645"/>
    <lineage>
        <taxon>Eukaryota</taxon>
        <taxon>Metazoa</taxon>
        <taxon>Spiralia</taxon>
        <taxon>Lophotrochozoa</taxon>
        <taxon>Mollusca</taxon>
        <taxon>Cephalopoda</taxon>
        <taxon>Coleoidea</taxon>
        <taxon>Octopodiformes</taxon>
        <taxon>Octopoda</taxon>
        <taxon>Incirrata</taxon>
        <taxon>Octopodidae</taxon>
        <taxon>Octopus</taxon>
    </lineage>
</organism>
<sequence length="121" mass="13631">MEVYNYGEDDRVDQNDSESNVTYSSTRKHNTSAIATRLVTGTNVSTNKAAKICNQLSEEVIDIPAPSQQGIYKALFKKAGEMKKHLIDSLRNQKWSLHFDGNHIDGNEYQAVVIKNETNEI</sequence>
<evidence type="ECO:0000313" key="2">
    <source>
        <dbReference type="EMBL" id="CAI9719418.1"/>
    </source>
</evidence>
<protein>
    <submittedName>
        <fullName evidence="2">Uncharacterized protein</fullName>
    </submittedName>
</protein>
<reference evidence="2" key="1">
    <citation type="submission" date="2023-08" db="EMBL/GenBank/DDBJ databases">
        <authorList>
            <person name="Alioto T."/>
            <person name="Alioto T."/>
            <person name="Gomez Garrido J."/>
        </authorList>
    </citation>
    <scope>NUCLEOTIDE SEQUENCE</scope>
</reference>
<gene>
    <name evidence="2" type="ORF">OCTVUL_1B004405</name>
</gene>
<dbReference type="Proteomes" id="UP001162480">
    <property type="component" value="Chromosome 3"/>
</dbReference>
<name>A0AA36ANK8_OCTVU</name>
<dbReference type="AlphaFoldDB" id="A0AA36ANK8"/>